<dbReference type="STRING" id="6248.A0A0K0DY19"/>
<evidence type="ECO:0000313" key="7">
    <source>
        <dbReference type="WBParaSite" id="SSTP_0000213150.1"/>
    </source>
</evidence>
<comment type="similarity">
    <text evidence="2">Belongs to the UPF0057 (PMP3) family.</text>
</comment>
<keyword evidence="3 6" id="KW-0812">Transmembrane</keyword>
<evidence type="ECO:0000256" key="4">
    <source>
        <dbReference type="ARBA" id="ARBA00022989"/>
    </source>
</evidence>
<feature type="transmembrane region" description="Helical" evidence="6">
    <location>
        <begin position="7"/>
        <end position="24"/>
    </location>
</feature>
<keyword evidence="5 6" id="KW-0472">Membrane</keyword>
<evidence type="ECO:0000256" key="5">
    <source>
        <dbReference type="ARBA" id="ARBA00023136"/>
    </source>
</evidence>
<keyword evidence="4 6" id="KW-1133">Transmembrane helix</keyword>
<feature type="transmembrane region" description="Helical" evidence="6">
    <location>
        <begin position="30"/>
        <end position="54"/>
    </location>
</feature>
<organism evidence="7">
    <name type="scientific">Strongyloides stercoralis</name>
    <name type="common">Threadworm</name>
    <dbReference type="NCBI Taxonomy" id="6248"/>
    <lineage>
        <taxon>Eukaryota</taxon>
        <taxon>Metazoa</taxon>
        <taxon>Ecdysozoa</taxon>
        <taxon>Nematoda</taxon>
        <taxon>Chromadorea</taxon>
        <taxon>Rhabditida</taxon>
        <taxon>Tylenchina</taxon>
        <taxon>Panagrolaimomorpha</taxon>
        <taxon>Strongyloidoidea</taxon>
        <taxon>Strongyloididae</taxon>
        <taxon>Strongyloides</taxon>
    </lineage>
</organism>
<name>A0A0K0DY19_STRER</name>
<evidence type="ECO:0000256" key="1">
    <source>
        <dbReference type="ARBA" id="ARBA00004370"/>
    </source>
</evidence>
<accession>A0A0K0DY19</accession>
<dbReference type="PANTHER" id="PTHR21659">
    <property type="entry name" value="HYDROPHOBIC PROTEIN RCI2 LOW TEMPERATURE AND SALT RESPONSIVE PROTEIN LTI6 -RELATED"/>
    <property type="match status" value="1"/>
</dbReference>
<evidence type="ECO:0000256" key="3">
    <source>
        <dbReference type="ARBA" id="ARBA00022692"/>
    </source>
</evidence>
<proteinExistence type="inferred from homology"/>
<dbReference type="GO" id="GO:0016020">
    <property type="term" value="C:membrane"/>
    <property type="evidence" value="ECO:0007669"/>
    <property type="project" value="UniProtKB-SubCell"/>
</dbReference>
<evidence type="ECO:0000256" key="6">
    <source>
        <dbReference type="SAM" id="Phobius"/>
    </source>
</evidence>
<dbReference type="AlphaFoldDB" id="A0A0K0DY19"/>
<dbReference type="InterPro" id="IPR000612">
    <property type="entry name" value="PMP3"/>
</dbReference>
<evidence type="ECO:0000256" key="2">
    <source>
        <dbReference type="ARBA" id="ARBA00009530"/>
    </source>
</evidence>
<dbReference type="PANTHER" id="PTHR21659:SF42">
    <property type="entry name" value="UPF0057 MEMBRANE PROTEIN ZK632.10-RELATED"/>
    <property type="match status" value="1"/>
</dbReference>
<dbReference type="Pfam" id="PF01679">
    <property type="entry name" value="Pmp3"/>
    <property type="match status" value="1"/>
</dbReference>
<sequence length="59" mass="6291">MAKTCCMVLIYILVSIVLPPLAVLMSDGCGLSFCINIILTILGFIPGVIHALWVSLGKD</sequence>
<dbReference type="PROSITE" id="PS01309">
    <property type="entry name" value="UPF0057"/>
    <property type="match status" value="1"/>
</dbReference>
<protein>
    <submittedName>
        <fullName evidence="7">Plasma membrane proteolipid 3</fullName>
    </submittedName>
</protein>
<dbReference type="WBParaSite" id="SSTP_0000213150.1">
    <property type="protein sequence ID" value="SSTP_0000213150.1"/>
    <property type="gene ID" value="SSTP_0000213150"/>
</dbReference>
<comment type="subcellular location">
    <subcellularLocation>
        <location evidence="1">Membrane</location>
    </subcellularLocation>
</comment>
<reference evidence="7" key="1">
    <citation type="submission" date="2015-08" db="UniProtKB">
        <authorList>
            <consortium name="WormBaseParasite"/>
        </authorList>
    </citation>
    <scope>IDENTIFICATION</scope>
</reference>